<keyword evidence="7" id="KW-0808">Transferase</keyword>
<dbReference type="GO" id="GO:0098552">
    <property type="term" value="C:side of membrane"/>
    <property type="evidence" value="ECO:0007669"/>
    <property type="project" value="UniProtKB-KW"/>
</dbReference>
<name>A0A0N1H5H9_9EURO</name>
<dbReference type="OrthoDB" id="1055148at2759"/>
<feature type="region of interest" description="Disordered" evidence="8">
    <location>
        <begin position="355"/>
        <end position="394"/>
    </location>
</feature>
<evidence type="ECO:0000256" key="3">
    <source>
        <dbReference type="ARBA" id="ARBA00022729"/>
    </source>
</evidence>
<evidence type="ECO:0000256" key="7">
    <source>
        <dbReference type="RuleBase" id="RU361209"/>
    </source>
</evidence>
<evidence type="ECO:0000256" key="6">
    <source>
        <dbReference type="ARBA" id="ARBA00023288"/>
    </source>
</evidence>
<accession>A0A0N1H5H9</accession>
<comment type="similarity">
    <text evidence="2 7">Belongs to the glycosyl hydrolase 72 family.</text>
</comment>
<evidence type="ECO:0000256" key="2">
    <source>
        <dbReference type="ARBA" id="ARBA00007528"/>
    </source>
</evidence>
<comment type="function">
    <text evidence="7">Splits internally a 1,3-beta-glucan molecule and transfers the newly generated reducing end (the donor) to the non-reducing end of another 1,3-beta-glucan molecule (the acceptor) forming a 1,3-beta linkage, resulting in the elongation of 1,3-beta-glucan chains in the cell wall.</text>
</comment>
<comment type="caution">
    <text evidence="9">The sequence shown here is derived from an EMBL/GenBank/DDBJ whole genome shotgun (WGS) entry which is preliminary data.</text>
</comment>
<dbReference type="AlphaFoldDB" id="A0A0N1H5H9"/>
<dbReference type="InterPro" id="IPR004886">
    <property type="entry name" value="Glucanosyltransferase"/>
</dbReference>
<evidence type="ECO:0000256" key="8">
    <source>
        <dbReference type="SAM" id="MobiDB-lite"/>
    </source>
</evidence>
<keyword evidence="6 7" id="KW-0449">Lipoprotein</keyword>
<keyword evidence="7" id="KW-0336">GPI-anchor</keyword>
<dbReference type="EC" id="2.4.1.-" evidence="7"/>
<keyword evidence="7" id="KW-0472">Membrane</keyword>
<gene>
    <name evidence="9" type="ORF">AB675_3968</name>
</gene>
<dbReference type="GO" id="GO:0031505">
    <property type="term" value="P:fungal-type cell wall organization"/>
    <property type="evidence" value="ECO:0007669"/>
    <property type="project" value="TreeGrafter"/>
</dbReference>
<reference evidence="9 10" key="1">
    <citation type="submission" date="2015-06" db="EMBL/GenBank/DDBJ databases">
        <title>Draft genome of the ant-associated black yeast Phialophora attae CBS 131958.</title>
        <authorList>
            <person name="Moreno L.F."/>
            <person name="Stielow B.J."/>
            <person name="de Hoog S."/>
            <person name="Vicente V.A."/>
            <person name="Weiss V.A."/>
            <person name="de Vries M."/>
            <person name="Cruz L.M."/>
            <person name="Souza E.M."/>
        </authorList>
    </citation>
    <scope>NUCLEOTIDE SEQUENCE [LARGE SCALE GENOMIC DNA]</scope>
    <source>
        <strain evidence="9 10">CBS 131958</strain>
    </source>
</reference>
<keyword evidence="5" id="KW-0325">Glycoprotein</keyword>
<dbReference type="GO" id="GO:0005886">
    <property type="term" value="C:plasma membrane"/>
    <property type="evidence" value="ECO:0007669"/>
    <property type="project" value="UniProtKB-SubCell"/>
</dbReference>
<dbReference type="Proteomes" id="UP000038010">
    <property type="component" value="Unassembled WGS sequence"/>
</dbReference>
<dbReference type="SUPFAM" id="SSF51445">
    <property type="entry name" value="(Trans)glycosidases"/>
    <property type="match status" value="1"/>
</dbReference>
<evidence type="ECO:0000256" key="4">
    <source>
        <dbReference type="ARBA" id="ARBA00023157"/>
    </source>
</evidence>
<dbReference type="VEuPathDB" id="FungiDB:AB675_3968"/>
<dbReference type="PANTHER" id="PTHR31468:SF2">
    <property type="entry name" value="1,3-BETA-GLUCANOSYLTRANSFERASE GAS1"/>
    <property type="match status" value="1"/>
</dbReference>
<sequence>MNSPEIPAGNNRPRVSPLSISQNRFLLDDGKIFIFRGVVYQIPSRRRAAVQPETSDHVDSTPKFRFAKRDALNDDRYEAFARDVALFEELSINCLWIYLVAPEVSHARCMALLAEKGIYVFIGLWTPLQCINRMAPRESYNHDLLKRSYSVVNAFRGYSNVAGFVAADHVVNNVRSTVAAEVVMAVVRDVKCYMRVVADRMGGRVVPVGVADAEWAAIESPSPAFYTAGSKQQQVDFYAFTNYQCWPSTAEDGRQKWRALLGKLKAIGVPVVVSEYGNNSIEPRSFDETIQLYGDEMRAVVSGGFVYEFTQEANRYGLVVIEDGSAVKLPDFATLRAKLSEVKELLVDSESIAPASNAGGVQDFPPTTSEWLAGSKPMPSPLPVEHYLDQETEQ</sequence>
<dbReference type="PANTHER" id="PTHR31468">
    <property type="entry name" value="1,3-BETA-GLUCANOSYLTRANSFERASE GAS1"/>
    <property type="match status" value="1"/>
</dbReference>
<dbReference type="RefSeq" id="XP_017997616.1">
    <property type="nucleotide sequence ID" value="XM_018144067.1"/>
</dbReference>
<dbReference type="GO" id="GO:0042124">
    <property type="term" value="F:1,3-beta-glucanosyltransferase activity"/>
    <property type="evidence" value="ECO:0007669"/>
    <property type="project" value="TreeGrafter"/>
</dbReference>
<organism evidence="9 10">
    <name type="scientific">Cyphellophora attinorum</name>
    <dbReference type="NCBI Taxonomy" id="1664694"/>
    <lineage>
        <taxon>Eukaryota</taxon>
        <taxon>Fungi</taxon>
        <taxon>Dikarya</taxon>
        <taxon>Ascomycota</taxon>
        <taxon>Pezizomycotina</taxon>
        <taxon>Eurotiomycetes</taxon>
        <taxon>Chaetothyriomycetidae</taxon>
        <taxon>Chaetothyriales</taxon>
        <taxon>Cyphellophoraceae</taxon>
        <taxon>Cyphellophora</taxon>
    </lineage>
</organism>
<dbReference type="GO" id="GO:0071970">
    <property type="term" value="P:fungal-type cell wall (1-&gt;3)-beta-D-glucan biosynthetic process"/>
    <property type="evidence" value="ECO:0007669"/>
    <property type="project" value="TreeGrafter"/>
</dbReference>
<keyword evidence="3" id="KW-0732">Signal</keyword>
<keyword evidence="4" id="KW-1015">Disulfide bond</keyword>
<comment type="subcellular location">
    <subcellularLocation>
        <location evidence="1 7">Cell membrane</location>
        <topology evidence="1 7">Lipid-anchor</topology>
        <topology evidence="1 7">GPI-anchor</topology>
    </subcellularLocation>
</comment>
<evidence type="ECO:0000256" key="5">
    <source>
        <dbReference type="ARBA" id="ARBA00023180"/>
    </source>
</evidence>
<dbReference type="Pfam" id="PF03198">
    <property type="entry name" value="Glyco_hydro_72"/>
    <property type="match status" value="1"/>
</dbReference>
<proteinExistence type="inferred from homology"/>
<keyword evidence="10" id="KW-1185">Reference proteome</keyword>
<evidence type="ECO:0000313" key="10">
    <source>
        <dbReference type="Proteomes" id="UP000038010"/>
    </source>
</evidence>
<dbReference type="InterPro" id="IPR017853">
    <property type="entry name" value="GH"/>
</dbReference>
<evidence type="ECO:0000256" key="1">
    <source>
        <dbReference type="ARBA" id="ARBA00004609"/>
    </source>
</evidence>
<dbReference type="Gene3D" id="3.20.20.80">
    <property type="entry name" value="Glycosidases"/>
    <property type="match status" value="1"/>
</dbReference>
<evidence type="ECO:0000313" key="9">
    <source>
        <dbReference type="EMBL" id="KPI37653.1"/>
    </source>
</evidence>
<protein>
    <recommendedName>
        <fullName evidence="7">1,3-beta-glucanosyltransferase</fullName>
        <ecNumber evidence="7">2.4.1.-</ecNumber>
    </recommendedName>
</protein>
<dbReference type="GeneID" id="28735947"/>
<dbReference type="EMBL" id="LFJN01000023">
    <property type="protein sequence ID" value="KPI37653.1"/>
    <property type="molecule type" value="Genomic_DNA"/>
</dbReference>